<keyword evidence="5" id="KW-0255">Endonuclease</keyword>
<evidence type="ECO:0000313" key="17">
    <source>
        <dbReference type="EMBL" id="RKF56399.1"/>
    </source>
</evidence>
<evidence type="ECO:0000256" key="15">
    <source>
        <dbReference type="ARBA" id="ARBA00049244"/>
    </source>
</evidence>
<keyword evidence="1" id="KW-0815">Transposition</keyword>
<evidence type="ECO:0000256" key="1">
    <source>
        <dbReference type="ARBA" id="ARBA00022578"/>
    </source>
</evidence>
<evidence type="ECO:0000256" key="12">
    <source>
        <dbReference type="ARBA" id="ARBA00023125"/>
    </source>
</evidence>
<evidence type="ECO:0000256" key="3">
    <source>
        <dbReference type="ARBA" id="ARBA00022722"/>
    </source>
</evidence>
<evidence type="ECO:0000256" key="2">
    <source>
        <dbReference type="ARBA" id="ARBA00022695"/>
    </source>
</evidence>
<dbReference type="InterPro" id="IPR001584">
    <property type="entry name" value="Integrase_cat-core"/>
</dbReference>
<evidence type="ECO:0000256" key="4">
    <source>
        <dbReference type="ARBA" id="ARBA00022723"/>
    </source>
</evidence>
<evidence type="ECO:0000259" key="16">
    <source>
        <dbReference type="PROSITE" id="PS50994"/>
    </source>
</evidence>
<keyword evidence="4" id="KW-0479">Metal-binding</keyword>
<dbReference type="GO" id="GO:0015074">
    <property type="term" value="P:DNA integration"/>
    <property type="evidence" value="ECO:0007669"/>
    <property type="project" value="UniProtKB-KW"/>
</dbReference>
<dbReference type="GO" id="GO:0032196">
    <property type="term" value="P:transposition"/>
    <property type="evidence" value="ECO:0007669"/>
    <property type="project" value="UniProtKB-KW"/>
</dbReference>
<evidence type="ECO:0000256" key="7">
    <source>
        <dbReference type="ARBA" id="ARBA00022842"/>
    </source>
</evidence>
<dbReference type="STRING" id="212602.A0A420HG89"/>
<keyword evidence="9" id="KW-0229">DNA integration</keyword>
<keyword evidence="18" id="KW-1185">Reference proteome</keyword>
<dbReference type="GO" id="GO:0016787">
    <property type="term" value="F:hydrolase activity"/>
    <property type="evidence" value="ECO:0007669"/>
    <property type="project" value="UniProtKB-KW"/>
</dbReference>
<evidence type="ECO:0000256" key="11">
    <source>
        <dbReference type="ARBA" id="ARBA00022932"/>
    </source>
</evidence>
<comment type="caution">
    <text evidence="17">The sequence shown here is derived from an EMBL/GenBank/DDBJ whole genome shotgun (WGS) entry which is preliminary data.</text>
</comment>
<dbReference type="Proteomes" id="UP000286134">
    <property type="component" value="Unassembled WGS sequence"/>
</dbReference>
<evidence type="ECO:0000256" key="13">
    <source>
        <dbReference type="ARBA" id="ARBA00023172"/>
    </source>
</evidence>
<dbReference type="GO" id="GO:0046872">
    <property type="term" value="F:metal ion binding"/>
    <property type="evidence" value="ECO:0007669"/>
    <property type="project" value="UniProtKB-KW"/>
</dbReference>
<evidence type="ECO:0000256" key="14">
    <source>
        <dbReference type="ARBA" id="ARBA00048173"/>
    </source>
</evidence>
<keyword evidence="8" id="KW-0694">RNA-binding</keyword>
<evidence type="ECO:0000313" key="18">
    <source>
        <dbReference type="Proteomes" id="UP000286134"/>
    </source>
</evidence>
<gene>
    <name evidence="17" type="ORF">OnM2_081035</name>
</gene>
<keyword evidence="11" id="KW-0808">Transferase</keyword>
<keyword evidence="7" id="KW-0460">Magnesium</keyword>
<dbReference type="Gene3D" id="3.30.420.10">
    <property type="entry name" value="Ribonuclease H-like superfamily/Ribonuclease H"/>
    <property type="match status" value="1"/>
</dbReference>
<comment type="catalytic activity">
    <reaction evidence="14">
        <text>DNA(n) + a 2'-deoxyribonucleoside 5'-triphosphate = DNA(n+1) + diphosphate</text>
        <dbReference type="Rhea" id="RHEA:22508"/>
        <dbReference type="Rhea" id="RHEA-COMP:17339"/>
        <dbReference type="Rhea" id="RHEA-COMP:17340"/>
        <dbReference type="ChEBI" id="CHEBI:33019"/>
        <dbReference type="ChEBI" id="CHEBI:61560"/>
        <dbReference type="ChEBI" id="CHEBI:173112"/>
        <dbReference type="EC" id="2.7.7.49"/>
    </reaction>
</comment>
<comment type="catalytic activity">
    <reaction evidence="15">
        <text>DNA(n) + a 2'-deoxyribonucleoside 5'-triphosphate = DNA(n+1) + diphosphate</text>
        <dbReference type="Rhea" id="RHEA:22508"/>
        <dbReference type="Rhea" id="RHEA-COMP:17339"/>
        <dbReference type="Rhea" id="RHEA-COMP:17340"/>
        <dbReference type="ChEBI" id="CHEBI:33019"/>
        <dbReference type="ChEBI" id="CHEBI:61560"/>
        <dbReference type="ChEBI" id="CHEBI:173112"/>
        <dbReference type="EC" id="2.7.7.7"/>
    </reaction>
</comment>
<evidence type="ECO:0000256" key="8">
    <source>
        <dbReference type="ARBA" id="ARBA00022884"/>
    </source>
</evidence>
<dbReference type="GO" id="GO:0005634">
    <property type="term" value="C:nucleus"/>
    <property type="evidence" value="ECO:0007669"/>
    <property type="project" value="UniProtKB-ARBA"/>
</dbReference>
<dbReference type="EMBL" id="MCFK01008176">
    <property type="protein sequence ID" value="RKF56399.1"/>
    <property type="molecule type" value="Genomic_DNA"/>
</dbReference>
<sequence>MKETYSKKTVNRTLKIARRLHSDISGKLPTSLHGYNYFLIVIDDASRCGWQRLLKNKSTAECLPAIKEIVTHIQLVTGEKVAFFTADNGSGEFGQLWKDWCRNLGIEVQPSPRYKHSLNGVAERAIGFLVQLAKSMIFHAQLNWKTCWGFAIEHAMYIRNRLPASALPYGPENTRPGSNITPVTVFSDKMISIQSNTIWILLIRKTGTELRSVDCEFIEHVFPSLLIQDSTADTSSKQVIEISRKTLGPYHKQEYNNNRVNGNSGRAQIDYNRVDGDSDLKLQNERVDRNSGFQQNKLNQVDKGSDLKLQNHKSRVSGDSGLDINVQNCDKEANKLASFLNNPNIQMVTRSGKVARLNPSNQSKKAFGNNSALMVKAINALNIDHIEESTSLGAPAIPFESPTLKQAFAENEAVWTNSLLDE</sequence>
<keyword evidence="6" id="KW-0378">Hydrolase</keyword>
<name>A0A420HG89_9PEZI</name>
<organism evidence="17 18">
    <name type="scientific">Erysiphe neolycopersici</name>
    <dbReference type="NCBI Taxonomy" id="212602"/>
    <lineage>
        <taxon>Eukaryota</taxon>
        <taxon>Fungi</taxon>
        <taxon>Dikarya</taxon>
        <taxon>Ascomycota</taxon>
        <taxon>Pezizomycotina</taxon>
        <taxon>Leotiomycetes</taxon>
        <taxon>Erysiphales</taxon>
        <taxon>Erysiphaceae</taxon>
        <taxon>Erysiphe</taxon>
    </lineage>
</organism>
<evidence type="ECO:0000256" key="5">
    <source>
        <dbReference type="ARBA" id="ARBA00022759"/>
    </source>
</evidence>
<evidence type="ECO:0000256" key="6">
    <source>
        <dbReference type="ARBA" id="ARBA00022801"/>
    </source>
</evidence>
<dbReference type="GO" id="GO:0003887">
    <property type="term" value="F:DNA-directed DNA polymerase activity"/>
    <property type="evidence" value="ECO:0007669"/>
    <property type="project" value="UniProtKB-KW"/>
</dbReference>
<dbReference type="PANTHER" id="PTHR42648">
    <property type="entry name" value="TRANSPOSASE, PUTATIVE-RELATED"/>
    <property type="match status" value="1"/>
</dbReference>
<accession>A0A420HG89</accession>
<reference evidence="17 18" key="1">
    <citation type="journal article" date="2018" name="BMC Genomics">
        <title>Comparative genome analyses reveal sequence features reflecting distinct modes of host-adaptation between dicot and monocot powdery mildew.</title>
        <authorList>
            <person name="Wu Y."/>
            <person name="Ma X."/>
            <person name="Pan Z."/>
            <person name="Kale S.D."/>
            <person name="Song Y."/>
            <person name="King H."/>
            <person name="Zhang Q."/>
            <person name="Presley C."/>
            <person name="Deng X."/>
            <person name="Wei C.I."/>
            <person name="Xiao S."/>
        </authorList>
    </citation>
    <scope>NUCLEOTIDE SEQUENCE [LARGE SCALE GENOMIC DNA]</scope>
    <source>
        <strain evidence="17">UMSG2</strain>
    </source>
</reference>
<protein>
    <recommendedName>
        <fullName evidence="16">Integrase catalytic domain-containing protein</fullName>
    </recommendedName>
</protein>
<dbReference type="GO" id="GO:0003723">
    <property type="term" value="F:RNA binding"/>
    <property type="evidence" value="ECO:0007669"/>
    <property type="project" value="UniProtKB-KW"/>
</dbReference>
<dbReference type="OrthoDB" id="4252713at2759"/>
<keyword evidence="13" id="KW-0233">DNA recombination</keyword>
<feature type="domain" description="Integrase catalytic" evidence="16">
    <location>
        <begin position="11"/>
        <end position="190"/>
    </location>
</feature>
<dbReference type="PROSITE" id="PS50994">
    <property type="entry name" value="INTEGRASE"/>
    <property type="match status" value="1"/>
</dbReference>
<dbReference type="GO" id="GO:0006310">
    <property type="term" value="P:DNA recombination"/>
    <property type="evidence" value="ECO:0007669"/>
    <property type="project" value="UniProtKB-KW"/>
</dbReference>
<dbReference type="GO" id="GO:0003964">
    <property type="term" value="F:RNA-directed DNA polymerase activity"/>
    <property type="evidence" value="ECO:0007669"/>
    <property type="project" value="UniProtKB-KW"/>
</dbReference>
<dbReference type="SUPFAM" id="SSF53098">
    <property type="entry name" value="Ribonuclease H-like"/>
    <property type="match status" value="1"/>
</dbReference>
<keyword evidence="12" id="KW-0238">DNA-binding</keyword>
<dbReference type="InterPro" id="IPR036397">
    <property type="entry name" value="RNaseH_sf"/>
</dbReference>
<dbReference type="GO" id="GO:0004519">
    <property type="term" value="F:endonuclease activity"/>
    <property type="evidence" value="ECO:0007669"/>
    <property type="project" value="UniProtKB-KW"/>
</dbReference>
<evidence type="ECO:0000256" key="9">
    <source>
        <dbReference type="ARBA" id="ARBA00022908"/>
    </source>
</evidence>
<dbReference type="PANTHER" id="PTHR42648:SF11">
    <property type="entry name" value="TRANSPOSON TY4-P GAG-POL POLYPROTEIN"/>
    <property type="match status" value="1"/>
</dbReference>
<evidence type="ECO:0000256" key="10">
    <source>
        <dbReference type="ARBA" id="ARBA00022918"/>
    </source>
</evidence>
<dbReference type="AlphaFoldDB" id="A0A420HG89"/>
<keyword evidence="11" id="KW-0239">DNA-directed DNA polymerase</keyword>
<dbReference type="InterPro" id="IPR012337">
    <property type="entry name" value="RNaseH-like_sf"/>
</dbReference>
<keyword evidence="10" id="KW-0695">RNA-directed DNA polymerase</keyword>
<keyword evidence="3" id="KW-0540">Nuclease</keyword>
<dbReference type="GO" id="GO:0003677">
    <property type="term" value="F:DNA binding"/>
    <property type="evidence" value="ECO:0007669"/>
    <property type="project" value="UniProtKB-KW"/>
</dbReference>
<dbReference type="InterPro" id="IPR039537">
    <property type="entry name" value="Retrotran_Ty1/copia-like"/>
</dbReference>
<keyword evidence="2" id="KW-0548">Nucleotidyltransferase</keyword>
<proteinExistence type="predicted"/>